<keyword evidence="2" id="KW-0812">Transmembrane</keyword>
<evidence type="ECO:0000256" key="1">
    <source>
        <dbReference type="SAM" id="MobiDB-lite"/>
    </source>
</evidence>
<keyword evidence="2" id="KW-1133">Transmembrane helix</keyword>
<reference evidence="3 4" key="1">
    <citation type="submission" date="2020-02" db="EMBL/GenBank/DDBJ databases">
        <title>Whole-genome analyses of novel actinobacteria.</title>
        <authorList>
            <person name="Sahin N."/>
            <person name="Gencbay T."/>
        </authorList>
    </citation>
    <scope>NUCLEOTIDE SEQUENCE [LARGE SCALE GENOMIC DNA]</scope>
    <source>
        <strain evidence="3 4">HC44</strain>
    </source>
</reference>
<evidence type="ECO:0008006" key="5">
    <source>
        <dbReference type="Google" id="ProtNLM"/>
    </source>
</evidence>
<evidence type="ECO:0000313" key="3">
    <source>
        <dbReference type="EMBL" id="NGO12273.1"/>
    </source>
</evidence>
<sequence length="267" mass="29037">MVRVFDADRQEWAGPEEEQQVVALQRRDAARQRQALRGAAVVLAVCGLAFGTWALGWKDEPGPVGYFTARDAPPAQTTDTDGDTSGDSGGTGTEDPASPGPTDTLPPEYEAVQDPEGFRVAVRKGWDRQTAASVHGFDIVNYRSADGSRRIQIYEVLEATPDASLQEYVSDSTPKPEGFEQLSLESLDDGGYPAARLEYLADSLKGETDNGTWHIVDHRFESMDGKLYAITSYGPAADGYDDERTILDTALNWFCPPATQCPEPVAD</sequence>
<accession>A0A6G4VER5</accession>
<feature type="region of interest" description="Disordered" evidence="1">
    <location>
        <begin position="66"/>
        <end position="111"/>
    </location>
</feature>
<dbReference type="Proteomes" id="UP000472335">
    <property type="component" value="Unassembled WGS sequence"/>
</dbReference>
<proteinExistence type="predicted"/>
<organism evidence="3 4">
    <name type="scientific">Streptomyces scabichelini</name>
    <dbReference type="NCBI Taxonomy" id="2711217"/>
    <lineage>
        <taxon>Bacteria</taxon>
        <taxon>Bacillati</taxon>
        <taxon>Actinomycetota</taxon>
        <taxon>Actinomycetes</taxon>
        <taxon>Kitasatosporales</taxon>
        <taxon>Streptomycetaceae</taxon>
        <taxon>Streptomyces</taxon>
    </lineage>
</organism>
<keyword evidence="4" id="KW-1185">Reference proteome</keyword>
<gene>
    <name evidence="3" type="ORF">G5C60_32865</name>
</gene>
<dbReference type="RefSeq" id="WP_165264669.1">
    <property type="nucleotide sequence ID" value="NZ_JAAKZY010000134.1"/>
</dbReference>
<evidence type="ECO:0000313" key="4">
    <source>
        <dbReference type="Proteomes" id="UP000472335"/>
    </source>
</evidence>
<keyword evidence="2" id="KW-0472">Membrane</keyword>
<protein>
    <recommendedName>
        <fullName evidence="5">Serine/arginine repetitive matrix protein 2</fullName>
    </recommendedName>
</protein>
<dbReference type="AlphaFoldDB" id="A0A6G4VER5"/>
<dbReference type="EMBL" id="JAAKZY010000134">
    <property type="protein sequence ID" value="NGO12273.1"/>
    <property type="molecule type" value="Genomic_DNA"/>
</dbReference>
<comment type="caution">
    <text evidence="3">The sequence shown here is derived from an EMBL/GenBank/DDBJ whole genome shotgun (WGS) entry which is preliminary data.</text>
</comment>
<feature type="compositionally biased region" description="Low complexity" evidence="1">
    <location>
        <begin position="77"/>
        <end position="86"/>
    </location>
</feature>
<name>A0A6G4VER5_9ACTN</name>
<evidence type="ECO:0000256" key="2">
    <source>
        <dbReference type="SAM" id="Phobius"/>
    </source>
</evidence>
<feature type="transmembrane region" description="Helical" evidence="2">
    <location>
        <begin position="35"/>
        <end position="57"/>
    </location>
</feature>